<evidence type="ECO:0000256" key="4">
    <source>
        <dbReference type="ARBA" id="ARBA00023125"/>
    </source>
</evidence>
<dbReference type="KEGG" id="pchm:VFPPC_05220"/>
<feature type="compositionally biased region" description="Polar residues" evidence="7">
    <location>
        <begin position="298"/>
        <end position="311"/>
    </location>
</feature>
<feature type="compositionally biased region" description="Polar residues" evidence="7">
    <location>
        <begin position="570"/>
        <end position="582"/>
    </location>
</feature>
<keyword evidence="4" id="KW-0238">DNA-binding</keyword>
<dbReference type="GO" id="GO:0000981">
    <property type="term" value="F:DNA-binding transcription factor activity, RNA polymerase II-specific"/>
    <property type="evidence" value="ECO:0007669"/>
    <property type="project" value="InterPro"/>
</dbReference>
<keyword evidence="3" id="KW-0805">Transcription regulation</keyword>
<dbReference type="Gene3D" id="4.10.240.10">
    <property type="entry name" value="Zn(2)-C6 fungal-type DNA-binding domain"/>
    <property type="match status" value="1"/>
</dbReference>
<keyword evidence="6" id="KW-0539">Nucleus</keyword>
<name>A0A179FTW1_METCM</name>
<evidence type="ECO:0000256" key="5">
    <source>
        <dbReference type="ARBA" id="ARBA00023163"/>
    </source>
</evidence>
<evidence type="ECO:0000256" key="7">
    <source>
        <dbReference type="SAM" id="MobiDB-lite"/>
    </source>
</evidence>
<reference evidence="9 10" key="1">
    <citation type="journal article" date="2016" name="PLoS Pathog.">
        <title>Biosynthesis of antibiotic leucinostatins in bio-control fungus Purpureocillium lilacinum and their inhibition on phytophthora revealed by genome mining.</title>
        <authorList>
            <person name="Wang G."/>
            <person name="Liu Z."/>
            <person name="Lin R."/>
            <person name="Li E."/>
            <person name="Mao Z."/>
            <person name="Ling J."/>
            <person name="Yang Y."/>
            <person name="Yin W.B."/>
            <person name="Xie B."/>
        </authorList>
    </citation>
    <scope>NUCLEOTIDE SEQUENCE [LARGE SCALE GENOMIC DNA]</scope>
    <source>
        <strain evidence="9">170</strain>
    </source>
</reference>
<feature type="compositionally biased region" description="Low complexity" evidence="7">
    <location>
        <begin position="11"/>
        <end position="24"/>
    </location>
</feature>
<proteinExistence type="predicted"/>
<feature type="region of interest" description="Disordered" evidence="7">
    <location>
        <begin position="505"/>
        <end position="534"/>
    </location>
</feature>
<feature type="compositionally biased region" description="Polar residues" evidence="7">
    <location>
        <begin position="80"/>
        <end position="97"/>
    </location>
</feature>
<dbReference type="PROSITE" id="PS00463">
    <property type="entry name" value="ZN2_CY6_FUNGAL_1"/>
    <property type="match status" value="1"/>
</dbReference>
<dbReference type="OrthoDB" id="5575144at2759"/>
<dbReference type="GO" id="GO:0003677">
    <property type="term" value="F:DNA binding"/>
    <property type="evidence" value="ECO:0007669"/>
    <property type="project" value="UniProtKB-KW"/>
</dbReference>
<dbReference type="SMART" id="SM00066">
    <property type="entry name" value="GAL4"/>
    <property type="match status" value="1"/>
</dbReference>
<comment type="caution">
    <text evidence="9">The sequence shown here is derived from an EMBL/GenBank/DDBJ whole genome shotgun (WGS) entry which is preliminary data.</text>
</comment>
<dbReference type="InterPro" id="IPR036864">
    <property type="entry name" value="Zn2-C6_fun-type_DNA-bd_sf"/>
</dbReference>
<evidence type="ECO:0000256" key="3">
    <source>
        <dbReference type="ARBA" id="ARBA00023015"/>
    </source>
</evidence>
<evidence type="ECO:0000256" key="6">
    <source>
        <dbReference type="ARBA" id="ARBA00023242"/>
    </source>
</evidence>
<feature type="compositionally biased region" description="Polar residues" evidence="7">
    <location>
        <begin position="516"/>
        <end position="532"/>
    </location>
</feature>
<keyword evidence="1" id="KW-0479">Metal-binding</keyword>
<dbReference type="PANTHER" id="PTHR47659">
    <property type="entry name" value="ZN(II)2CYS6 TRANSCRIPTION FACTOR (EUROFUNG)-RELATED"/>
    <property type="match status" value="1"/>
</dbReference>
<keyword evidence="2" id="KW-0862">Zinc</keyword>
<gene>
    <name evidence="9" type="ORF">VFPPC_05220</name>
</gene>
<dbReference type="Proteomes" id="UP000078397">
    <property type="component" value="Unassembled WGS sequence"/>
</dbReference>
<dbReference type="GeneID" id="28848443"/>
<feature type="region of interest" description="Disordered" evidence="7">
    <location>
        <begin position="1"/>
        <end position="207"/>
    </location>
</feature>
<dbReference type="InterPro" id="IPR001138">
    <property type="entry name" value="Zn2Cys6_DnaBD"/>
</dbReference>
<dbReference type="GO" id="GO:0008270">
    <property type="term" value="F:zinc ion binding"/>
    <property type="evidence" value="ECO:0007669"/>
    <property type="project" value="InterPro"/>
</dbReference>
<feature type="region of interest" description="Disordered" evidence="7">
    <location>
        <begin position="570"/>
        <end position="630"/>
    </location>
</feature>
<feature type="domain" description="Zn(2)-C6 fungal-type" evidence="8">
    <location>
        <begin position="212"/>
        <end position="243"/>
    </location>
</feature>
<organism evidence="9 10">
    <name type="scientific">Pochonia chlamydosporia 170</name>
    <dbReference type="NCBI Taxonomy" id="1380566"/>
    <lineage>
        <taxon>Eukaryota</taxon>
        <taxon>Fungi</taxon>
        <taxon>Dikarya</taxon>
        <taxon>Ascomycota</taxon>
        <taxon>Pezizomycotina</taxon>
        <taxon>Sordariomycetes</taxon>
        <taxon>Hypocreomycetidae</taxon>
        <taxon>Hypocreales</taxon>
        <taxon>Clavicipitaceae</taxon>
        <taxon>Pochonia</taxon>
    </lineage>
</organism>
<keyword evidence="10" id="KW-1185">Reference proteome</keyword>
<feature type="compositionally biased region" description="Low complexity" evidence="7">
    <location>
        <begin position="115"/>
        <end position="126"/>
    </location>
</feature>
<dbReference type="STRING" id="1380566.A0A179FTW1"/>
<feature type="compositionally biased region" description="Basic and acidic residues" evidence="7">
    <location>
        <begin position="34"/>
        <end position="45"/>
    </location>
</feature>
<sequence length="630" mass="69726">MLSTTRSLDKSSPLLSPHSRLRPLNYGSNNTRTWDIRGAKAEVAARARAYPSPPMSESPSLPPKDPREFYGRSDGPGSHSIANLQDAYRTSSTQQRQVDPRLHLPPPPRPPQPQPSQQHQPRLSQQYHQEPSMEPPYGYRGPEEHTIQPPLYSPRDPQGINQGPHVQPYSSAVASSSSTSQQSIGSGSTSMESQSMGSPKSQRKTKGHVASACVPCKRAHLRCDAQRPCSRCISNGKEDACVDVQHKKRGRPRLRDDRDARFDSMRPQHSQDVSPRRPLSIYPSAGSGPPLFDETYQRHQSFRPSEMSAGNSFSARHAERASSSESNSYNTPLSATPGSPEPVAYLTMGLEIVKGSPTFWDAVGLPNLAGRGLAELVLPAELEKVSHIQSHFSGEQKRREPNYLPPIIGHGSQSIQGLGFSVEDFGRFPLNFHDHLAFVGANGYARPMVIRAGLAKEGSFYFIVLLLNIPPRQPQVSPIPNAPGLSATLAYKRPSPEAIYAQRPPFDPIRSRPSENPHSATMSVEPSSQPGRPTSFIEHSPQHTARQYEASMERQHYSTRPFPFPPHDMTGQNVPVSQQSFQLPPIRSRSEQTPQSGLALWNRGERSSRVDIGGLIDKPDEPARFRDERR</sequence>
<feature type="compositionally biased region" description="Basic and acidic residues" evidence="7">
    <location>
        <begin position="617"/>
        <end position="630"/>
    </location>
</feature>
<dbReference type="EMBL" id="LSBJ02000003">
    <property type="protein sequence ID" value="OAQ69096.1"/>
    <property type="molecule type" value="Genomic_DNA"/>
</dbReference>
<accession>A0A179FTW1</accession>
<evidence type="ECO:0000256" key="1">
    <source>
        <dbReference type="ARBA" id="ARBA00022723"/>
    </source>
</evidence>
<feature type="compositionally biased region" description="Low complexity" evidence="7">
    <location>
        <begin position="170"/>
        <end position="190"/>
    </location>
</feature>
<dbReference type="SUPFAM" id="SSF57701">
    <property type="entry name" value="Zn2/Cys6 DNA-binding domain"/>
    <property type="match status" value="1"/>
</dbReference>
<dbReference type="RefSeq" id="XP_018145946.1">
    <property type="nucleotide sequence ID" value="XM_018284449.1"/>
</dbReference>
<evidence type="ECO:0000256" key="2">
    <source>
        <dbReference type="ARBA" id="ARBA00022833"/>
    </source>
</evidence>
<feature type="compositionally biased region" description="Pro residues" evidence="7">
    <location>
        <begin position="103"/>
        <end position="114"/>
    </location>
</feature>
<dbReference type="PROSITE" id="PS50048">
    <property type="entry name" value="ZN2_CY6_FUNGAL_2"/>
    <property type="match status" value="1"/>
</dbReference>
<evidence type="ECO:0000313" key="9">
    <source>
        <dbReference type="EMBL" id="OAQ69096.1"/>
    </source>
</evidence>
<dbReference type="AlphaFoldDB" id="A0A179FTW1"/>
<dbReference type="InterPro" id="IPR050335">
    <property type="entry name" value="ERT1_acuK_gluconeogen_tf"/>
</dbReference>
<evidence type="ECO:0000259" key="8">
    <source>
        <dbReference type="PROSITE" id="PS50048"/>
    </source>
</evidence>
<evidence type="ECO:0000313" key="10">
    <source>
        <dbReference type="Proteomes" id="UP000078397"/>
    </source>
</evidence>
<dbReference type="CDD" id="cd00067">
    <property type="entry name" value="GAL4"/>
    <property type="match status" value="1"/>
</dbReference>
<feature type="compositionally biased region" description="Polar residues" evidence="7">
    <location>
        <begin position="191"/>
        <end position="200"/>
    </location>
</feature>
<feature type="region of interest" description="Disordered" evidence="7">
    <location>
        <begin position="248"/>
        <end position="338"/>
    </location>
</feature>
<dbReference type="Pfam" id="PF00172">
    <property type="entry name" value="Zn_clus"/>
    <property type="match status" value="1"/>
</dbReference>
<dbReference type="PANTHER" id="PTHR47659:SF4">
    <property type="entry name" value="ZN(II)2CYS6 TRANSCRIPTION FACTOR (EUROFUNG)"/>
    <property type="match status" value="1"/>
</dbReference>
<protein>
    <submittedName>
        <fullName evidence="9">C6 zinc finger domain-containing protein</fullName>
    </submittedName>
</protein>
<keyword evidence="5" id="KW-0804">Transcription</keyword>
<feature type="compositionally biased region" description="Pro residues" evidence="7">
    <location>
        <begin position="51"/>
        <end position="63"/>
    </location>
</feature>
<feature type="compositionally biased region" description="Basic and acidic residues" evidence="7">
    <location>
        <begin position="253"/>
        <end position="266"/>
    </location>
</feature>